<proteinExistence type="inferred from homology"/>
<keyword evidence="4" id="KW-0138">CF(0)</keyword>
<dbReference type="GO" id="GO:0015078">
    <property type="term" value="F:proton transmembrane transporter activity"/>
    <property type="evidence" value="ECO:0007669"/>
    <property type="project" value="InterPro"/>
</dbReference>
<keyword evidence="11" id="KW-0175">Coiled coil</keyword>
<dbReference type="Pfam" id="PF05873">
    <property type="entry name" value="Mt_ATP-synt_D"/>
    <property type="match status" value="1"/>
</dbReference>
<keyword evidence="9 10" id="KW-0472">Membrane</keyword>
<dbReference type="GO" id="GO:0045259">
    <property type="term" value="C:proton-transporting ATP synthase complex"/>
    <property type="evidence" value="ECO:0007669"/>
    <property type="project" value="UniProtKB-KW"/>
</dbReference>
<sequence length="178" mass="21138">MARRIAKSAIDWGKFLEYIPKDELANFQTFKAKSETYLRNMYALPENLPQIDFSVYRKRLPNTALVDEFEQKYKALKIPYPTDAESIQQIEAETKRANEQAKQDIAESKLRIQSHQERIAVMKKMIPLEHMTMEDYWLAYPERGFRPDKPTFWPHTEKFQEEVAEGLEELKARLTKKH</sequence>
<evidence type="ECO:0000313" key="13">
    <source>
        <dbReference type="Proteomes" id="UP000594260"/>
    </source>
</evidence>
<evidence type="ECO:0000256" key="1">
    <source>
        <dbReference type="ARBA" id="ARBA00004273"/>
    </source>
</evidence>
<name>A0A7M7L030_VARDE</name>
<evidence type="ECO:0000256" key="9">
    <source>
        <dbReference type="ARBA" id="ARBA00023136"/>
    </source>
</evidence>
<keyword evidence="6 10" id="KW-0999">Mitochondrion inner membrane</keyword>
<organism evidence="12 13">
    <name type="scientific">Varroa destructor</name>
    <name type="common">Honeybee mite</name>
    <dbReference type="NCBI Taxonomy" id="109461"/>
    <lineage>
        <taxon>Eukaryota</taxon>
        <taxon>Metazoa</taxon>
        <taxon>Ecdysozoa</taxon>
        <taxon>Arthropoda</taxon>
        <taxon>Chelicerata</taxon>
        <taxon>Arachnida</taxon>
        <taxon>Acari</taxon>
        <taxon>Parasitiformes</taxon>
        <taxon>Mesostigmata</taxon>
        <taxon>Gamasina</taxon>
        <taxon>Dermanyssoidea</taxon>
        <taxon>Varroidae</taxon>
        <taxon>Varroa</taxon>
    </lineage>
</organism>
<evidence type="ECO:0000256" key="2">
    <source>
        <dbReference type="ARBA" id="ARBA00006842"/>
    </source>
</evidence>
<evidence type="ECO:0000256" key="5">
    <source>
        <dbReference type="ARBA" id="ARBA00022781"/>
    </source>
</evidence>
<evidence type="ECO:0000256" key="8">
    <source>
        <dbReference type="ARBA" id="ARBA00023128"/>
    </source>
</evidence>
<evidence type="ECO:0000256" key="4">
    <source>
        <dbReference type="ARBA" id="ARBA00022547"/>
    </source>
</evidence>
<dbReference type="EnsemblMetazoa" id="XM_022817466">
    <property type="protein sequence ID" value="XP_022673201"/>
    <property type="gene ID" value="LOC111255470"/>
</dbReference>
<dbReference type="RefSeq" id="XP_022673201.1">
    <property type="nucleotide sequence ID" value="XM_022817466.1"/>
</dbReference>
<evidence type="ECO:0000256" key="10">
    <source>
        <dbReference type="PIRNR" id="PIRNR005514"/>
    </source>
</evidence>
<comment type="similarity">
    <text evidence="2 10">Belongs to the ATPase d subunit family.</text>
</comment>
<dbReference type="InterPro" id="IPR036228">
    <property type="entry name" value="ATP_synth_F0_dsu_sf_mt"/>
</dbReference>
<dbReference type="SUPFAM" id="SSF161065">
    <property type="entry name" value="ATP synthase D chain-like"/>
    <property type="match status" value="1"/>
</dbReference>
<keyword evidence="8 10" id="KW-0496">Mitochondrion</keyword>
<dbReference type="InterPro" id="IPR008689">
    <property type="entry name" value="ATP_synth_F0_dsu_mt"/>
</dbReference>
<dbReference type="KEGG" id="vde:111255470"/>
<dbReference type="OrthoDB" id="35799at2759"/>
<comment type="function">
    <text evidence="10">Mitochondrial membrane ATP synthase (F(1)F(0) ATP synthase or Complex V) produces ATP from ADP in the presence of a proton gradient across the membrane which is generated by electron transport complexes of the respiratory chain. F-type ATPases consist of two structural domains, F(1) - containing the extramembraneous catalytic core, and F(0) - containing the membrane proton channel, linked together by a central stalk and a peripheral stalk. During catalysis, ATP synthesis in the catalytic domain of F(1) is coupled via a rotary mechanism of the central stalk subunits to proton translocation.</text>
</comment>
<accession>A0A7M7L030</accession>
<dbReference type="AlphaFoldDB" id="A0A7M7L030"/>
<reference evidence="12" key="1">
    <citation type="submission" date="2021-01" db="UniProtKB">
        <authorList>
            <consortium name="EnsemblMetazoa"/>
        </authorList>
    </citation>
    <scope>IDENTIFICATION</scope>
</reference>
<feature type="coiled-coil region" evidence="11">
    <location>
        <begin position="87"/>
        <end position="118"/>
    </location>
</feature>
<dbReference type="GO" id="GO:0005743">
    <property type="term" value="C:mitochondrial inner membrane"/>
    <property type="evidence" value="ECO:0007669"/>
    <property type="project" value="UniProtKB-SubCell"/>
</dbReference>
<comment type="subcellular location">
    <subcellularLocation>
        <location evidence="1 10">Mitochondrion inner membrane</location>
    </subcellularLocation>
</comment>
<keyword evidence="7 10" id="KW-0406">Ion transport</keyword>
<dbReference type="GO" id="GO:0015986">
    <property type="term" value="P:proton motive force-driven ATP synthesis"/>
    <property type="evidence" value="ECO:0007669"/>
    <property type="project" value="UniProtKB-UniRule"/>
</dbReference>
<evidence type="ECO:0000256" key="6">
    <source>
        <dbReference type="ARBA" id="ARBA00022792"/>
    </source>
</evidence>
<evidence type="ECO:0000256" key="11">
    <source>
        <dbReference type="SAM" id="Coils"/>
    </source>
</evidence>
<dbReference type="PIRSF" id="PIRSF005514">
    <property type="entry name" value="ATPase_F0_D_mt"/>
    <property type="match status" value="1"/>
</dbReference>
<dbReference type="Gene3D" id="6.10.280.70">
    <property type="match status" value="1"/>
</dbReference>
<evidence type="ECO:0000313" key="12">
    <source>
        <dbReference type="EnsemblMetazoa" id="XP_022673201"/>
    </source>
</evidence>
<evidence type="ECO:0000256" key="3">
    <source>
        <dbReference type="ARBA" id="ARBA00022448"/>
    </source>
</evidence>
<dbReference type="Proteomes" id="UP000594260">
    <property type="component" value="Unplaced"/>
</dbReference>
<dbReference type="InParanoid" id="A0A7M7L030"/>
<evidence type="ECO:0000256" key="7">
    <source>
        <dbReference type="ARBA" id="ARBA00023065"/>
    </source>
</evidence>
<dbReference type="FunCoup" id="A0A7M7L030">
    <property type="interactions" value="1359"/>
</dbReference>
<keyword evidence="5 10" id="KW-0375">Hydrogen ion transport</keyword>
<protein>
    <recommendedName>
        <fullName evidence="10">ATP synthase subunit d, mitochondrial</fullName>
    </recommendedName>
</protein>
<dbReference type="OMA" id="VSKGRWA"/>
<keyword evidence="13" id="KW-1185">Reference proteome</keyword>
<keyword evidence="3 10" id="KW-0813">Transport</keyword>
<dbReference type="PANTHER" id="PTHR12700">
    <property type="entry name" value="ATP SYNTHASE SUBUNIT D, MITOCHONDRIAL"/>
    <property type="match status" value="1"/>
</dbReference>
<dbReference type="GeneID" id="111255470"/>